<dbReference type="AlphaFoldDB" id="A0A835RWD1"/>
<organism evidence="3 4">
    <name type="scientific">Vanilla planifolia</name>
    <name type="common">Vanilla</name>
    <dbReference type="NCBI Taxonomy" id="51239"/>
    <lineage>
        <taxon>Eukaryota</taxon>
        <taxon>Viridiplantae</taxon>
        <taxon>Streptophyta</taxon>
        <taxon>Embryophyta</taxon>
        <taxon>Tracheophyta</taxon>
        <taxon>Spermatophyta</taxon>
        <taxon>Magnoliopsida</taxon>
        <taxon>Liliopsida</taxon>
        <taxon>Asparagales</taxon>
        <taxon>Orchidaceae</taxon>
        <taxon>Vanilloideae</taxon>
        <taxon>Vanilleae</taxon>
        <taxon>Vanilla</taxon>
    </lineage>
</organism>
<accession>A0A835RWD1</accession>
<dbReference type="PANTHER" id="PTHR47941">
    <property type="entry name" value="PENTATRICOPEPTIDE REPEAT-CONTAINING PROTEIN 3, MITOCHONDRIAL"/>
    <property type="match status" value="1"/>
</dbReference>
<sequence length="141" mass="16052">MDAIKLVDEMSEKGFHPDKFTYCTLAAAMLKAGQVRESQHLLVKVLSENNACDAAIWNVYFHNLILDNRMMETRSLLMCIMDEGFIPSTITCNTILKGFCLEKKLDEALNFLQHYEWVIEGPDVVSINTILHVACKEVILQ</sequence>
<dbReference type="InterPro" id="IPR002885">
    <property type="entry name" value="PPR_rpt"/>
</dbReference>
<gene>
    <name evidence="3" type="ORF">HPP92_002704</name>
</gene>
<keyword evidence="2" id="KW-0677">Repeat</keyword>
<keyword evidence="4" id="KW-1185">Reference proteome</keyword>
<dbReference type="NCBIfam" id="TIGR00756">
    <property type="entry name" value="PPR"/>
    <property type="match status" value="1"/>
</dbReference>
<dbReference type="Proteomes" id="UP000636800">
    <property type="component" value="Chromosome 1"/>
</dbReference>
<proteinExistence type="inferred from homology"/>
<dbReference type="Pfam" id="PF12854">
    <property type="entry name" value="PPR_1"/>
    <property type="match status" value="1"/>
</dbReference>
<dbReference type="Gene3D" id="1.25.40.10">
    <property type="entry name" value="Tetratricopeptide repeat domain"/>
    <property type="match status" value="2"/>
</dbReference>
<comment type="similarity">
    <text evidence="1">Belongs to the PPR family. P subfamily.</text>
</comment>
<evidence type="ECO:0000256" key="1">
    <source>
        <dbReference type="ARBA" id="ARBA00007626"/>
    </source>
</evidence>
<evidence type="ECO:0000256" key="2">
    <source>
        <dbReference type="ARBA" id="ARBA00022737"/>
    </source>
</evidence>
<evidence type="ECO:0008006" key="5">
    <source>
        <dbReference type="Google" id="ProtNLM"/>
    </source>
</evidence>
<evidence type="ECO:0000313" key="3">
    <source>
        <dbReference type="EMBL" id="KAG0498013.1"/>
    </source>
</evidence>
<dbReference type="InterPro" id="IPR011990">
    <property type="entry name" value="TPR-like_helical_dom_sf"/>
</dbReference>
<evidence type="ECO:0000313" key="4">
    <source>
        <dbReference type="Proteomes" id="UP000636800"/>
    </source>
</evidence>
<protein>
    <recommendedName>
        <fullName evidence="5">Pentatricopeptide repeat-containing protein</fullName>
    </recommendedName>
</protein>
<reference evidence="3 4" key="1">
    <citation type="journal article" date="2020" name="Nat. Food">
        <title>A phased Vanilla planifolia genome enables genetic improvement of flavour and production.</title>
        <authorList>
            <person name="Hasing T."/>
            <person name="Tang H."/>
            <person name="Brym M."/>
            <person name="Khazi F."/>
            <person name="Huang T."/>
            <person name="Chambers A.H."/>
        </authorList>
    </citation>
    <scope>NUCLEOTIDE SEQUENCE [LARGE SCALE GENOMIC DNA]</scope>
    <source>
        <tissue evidence="3">Leaf</tissue>
    </source>
</reference>
<dbReference type="EMBL" id="JADCNL010000001">
    <property type="protein sequence ID" value="KAG0498013.1"/>
    <property type="molecule type" value="Genomic_DNA"/>
</dbReference>
<name>A0A835RWD1_VANPL</name>
<comment type="caution">
    <text evidence="3">The sequence shown here is derived from an EMBL/GenBank/DDBJ whole genome shotgun (WGS) entry which is preliminary data.</text>
</comment>